<keyword evidence="3" id="KW-0456">Lyase</keyword>
<organism evidence="8 9">
    <name type="scientific">Pycnoporus cinnabarinus</name>
    <name type="common">Cinnabar-red polypore</name>
    <name type="synonym">Trametes cinnabarina</name>
    <dbReference type="NCBI Taxonomy" id="5643"/>
    <lineage>
        <taxon>Eukaryota</taxon>
        <taxon>Fungi</taxon>
        <taxon>Dikarya</taxon>
        <taxon>Basidiomycota</taxon>
        <taxon>Agaricomycotina</taxon>
        <taxon>Agaricomycetes</taxon>
        <taxon>Polyporales</taxon>
        <taxon>Polyporaceae</taxon>
        <taxon>Trametes</taxon>
    </lineage>
</organism>
<evidence type="ECO:0000256" key="5">
    <source>
        <dbReference type="ARBA" id="ARBA00029543"/>
    </source>
</evidence>
<keyword evidence="2" id="KW-0378">Hydrolase</keyword>
<sequence>MKRPIGLVDYAGSEEDSDSDASDAVQNVSPPRPGPEIPKSPPKKMRKLPPLPGYLLPQVQVDNPALHQGRRRTTPHVEGQFAAYVYVPLLVERRSRLYKLLLRVFEAAKRLVPSLYPIGFSECELSSKDTGSADVSEGAAVELHLSLTRPTYLRAHQRADFKKAVQDAAKATRRFSASFATFSELTNDEKTRTFLTLEVGAGHEEFKALSEHLTPILKSLRQKEFYQDPRFHASIAWALLDGARAGPRQGPVDATDDGPERATTPTLEGRVVDSGDGFPTIPCFPRTLVPALCAEFARELVESKVGAFDAEEVRVRIGKEVSQWRLRDQ</sequence>
<keyword evidence="1" id="KW-0540">Nuclease</keyword>
<dbReference type="Proteomes" id="UP000029665">
    <property type="component" value="Unassembled WGS sequence"/>
</dbReference>
<feature type="compositionally biased region" description="Acidic residues" evidence="7">
    <location>
        <begin position="12"/>
        <end position="21"/>
    </location>
</feature>
<dbReference type="GO" id="GO:0016829">
    <property type="term" value="F:lyase activity"/>
    <property type="evidence" value="ECO:0007669"/>
    <property type="project" value="UniProtKB-KW"/>
</dbReference>
<dbReference type="GO" id="GO:0000175">
    <property type="term" value="F:3'-5'-RNA exonuclease activity"/>
    <property type="evidence" value="ECO:0007669"/>
    <property type="project" value="TreeGrafter"/>
</dbReference>
<dbReference type="AlphaFoldDB" id="A0A060SK40"/>
<evidence type="ECO:0000313" key="9">
    <source>
        <dbReference type="Proteomes" id="UP000029665"/>
    </source>
</evidence>
<gene>
    <name evidence="8" type="ORF">BN946_scf184771.g7</name>
</gene>
<proteinExistence type="predicted"/>
<dbReference type="OMA" id="KTVVLQY"/>
<evidence type="ECO:0000256" key="2">
    <source>
        <dbReference type="ARBA" id="ARBA00022801"/>
    </source>
</evidence>
<dbReference type="EMBL" id="CCBP010000186">
    <property type="protein sequence ID" value="CDO74571.1"/>
    <property type="molecule type" value="Genomic_DNA"/>
</dbReference>
<dbReference type="HOGENOM" id="CLU_057212_1_0_1"/>
<comment type="caution">
    <text evidence="8">The sequence shown here is derived from an EMBL/GenBank/DDBJ whole genome shotgun (WGS) entry which is preliminary data.</text>
</comment>
<accession>A0A060SK40</accession>
<evidence type="ECO:0000256" key="3">
    <source>
        <dbReference type="ARBA" id="ARBA00023239"/>
    </source>
</evidence>
<feature type="compositionally biased region" description="Pro residues" evidence="7">
    <location>
        <begin position="30"/>
        <end position="40"/>
    </location>
</feature>
<dbReference type="PANTHER" id="PTHR13522:SF3">
    <property type="entry name" value="U6 SNRNA PHOSPHODIESTERASE 1"/>
    <property type="match status" value="1"/>
</dbReference>
<name>A0A060SK40_PYCCI</name>
<evidence type="ECO:0000256" key="4">
    <source>
        <dbReference type="ARBA" id="ARBA00023242"/>
    </source>
</evidence>
<dbReference type="STRING" id="5643.A0A060SK40"/>
<feature type="region of interest" description="Disordered" evidence="7">
    <location>
        <begin position="1"/>
        <end position="49"/>
    </location>
</feature>
<evidence type="ECO:0000256" key="7">
    <source>
        <dbReference type="SAM" id="MobiDB-lite"/>
    </source>
</evidence>
<evidence type="ECO:0000313" key="8">
    <source>
        <dbReference type="EMBL" id="CDO74571.1"/>
    </source>
</evidence>
<feature type="region of interest" description="Disordered" evidence="7">
    <location>
        <begin position="247"/>
        <end position="271"/>
    </location>
</feature>
<keyword evidence="9" id="KW-1185">Reference proteome</keyword>
<dbReference type="GO" id="GO:0005634">
    <property type="term" value="C:nucleus"/>
    <property type="evidence" value="ECO:0007669"/>
    <property type="project" value="TreeGrafter"/>
</dbReference>
<dbReference type="GO" id="GO:0034477">
    <property type="term" value="P:U6 snRNA 3'-end processing"/>
    <property type="evidence" value="ECO:0007669"/>
    <property type="project" value="InterPro"/>
</dbReference>
<keyword evidence="4" id="KW-0539">Nucleus</keyword>
<dbReference type="Pfam" id="PF09749">
    <property type="entry name" value="HVSL"/>
    <property type="match status" value="1"/>
</dbReference>
<dbReference type="InterPro" id="IPR027521">
    <property type="entry name" value="Usb1"/>
</dbReference>
<dbReference type="OrthoDB" id="49151at2759"/>
<dbReference type="Gene3D" id="3.90.1140.10">
    <property type="entry name" value="Cyclic phosphodiesterase"/>
    <property type="match status" value="1"/>
</dbReference>
<dbReference type="PANTHER" id="PTHR13522">
    <property type="entry name" value="U6 SNRNA PHOSPHODIESTERASE 1"/>
    <property type="match status" value="1"/>
</dbReference>
<evidence type="ECO:0000256" key="1">
    <source>
        <dbReference type="ARBA" id="ARBA00022722"/>
    </source>
</evidence>
<protein>
    <recommendedName>
        <fullName evidence="5">U6 snRNA phosphodiesterase 1</fullName>
    </recommendedName>
    <alternativeName>
        <fullName evidence="6">3'-5' RNA exonuclease USB1</fullName>
    </alternativeName>
</protein>
<reference evidence="8" key="1">
    <citation type="submission" date="2014-01" db="EMBL/GenBank/DDBJ databases">
        <title>The genome of the white-rot fungus Pycnoporus cinnabarinus: a basidiomycete model with a versatile arsenal for lignocellulosic biomass breakdown.</title>
        <authorList>
            <person name="Levasseur A."/>
            <person name="Lomascolo A."/>
            <person name="Ruiz-Duenas F.J."/>
            <person name="Uzan E."/>
            <person name="Piumi F."/>
            <person name="Kues U."/>
            <person name="Ram A.F.J."/>
            <person name="Murat C."/>
            <person name="Haon M."/>
            <person name="Benoit I."/>
            <person name="Arfi Y."/>
            <person name="Chevret D."/>
            <person name="Drula E."/>
            <person name="Kwon M.J."/>
            <person name="Gouret P."/>
            <person name="Lesage-Meessen L."/>
            <person name="Lombard V."/>
            <person name="Mariette J."/>
            <person name="Noirot C."/>
            <person name="Park J."/>
            <person name="Patyshakuliyeva A."/>
            <person name="Wieneger R.A.B."/>
            <person name="Wosten H.A.B."/>
            <person name="Martin F."/>
            <person name="Coutinho P.M."/>
            <person name="de Vries R."/>
            <person name="Martinez A.T."/>
            <person name="Klopp C."/>
            <person name="Pontarotti P."/>
            <person name="Henrissat B."/>
            <person name="Record E."/>
        </authorList>
    </citation>
    <scope>NUCLEOTIDE SEQUENCE [LARGE SCALE GENOMIC DNA]</scope>
    <source>
        <strain evidence="8">BRFM137</strain>
    </source>
</reference>
<evidence type="ECO:0000256" key="6">
    <source>
        <dbReference type="ARBA" id="ARBA00030030"/>
    </source>
</evidence>